<dbReference type="GO" id="GO:0016757">
    <property type="term" value="F:glycosyltransferase activity"/>
    <property type="evidence" value="ECO:0007669"/>
    <property type="project" value="UniProtKB-KW"/>
</dbReference>
<dbReference type="InterPro" id="IPR050194">
    <property type="entry name" value="Glycosyltransferase_grp1"/>
</dbReference>
<accession>A0A1H4QDB8</accession>
<dbReference type="EMBL" id="FNSV01000005">
    <property type="protein sequence ID" value="SEC17520.1"/>
    <property type="molecule type" value="Genomic_DNA"/>
</dbReference>
<gene>
    <name evidence="4" type="ORF">SAMN04490239_3149</name>
</gene>
<dbReference type="RefSeq" id="WP_072940980.1">
    <property type="nucleotide sequence ID" value="NZ_FNSV01000005.1"/>
</dbReference>
<keyword evidence="2 4" id="KW-0808">Transferase</keyword>
<dbReference type="AlphaFoldDB" id="A0A1H4QDB8"/>
<evidence type="ECO:0000256" key="2">
    <source>
        <dbReference type="ARBA" id="ARBA00022679"/>
    </source>
</evidence>
<dbReference type="Pfam" id="PF13579">
    <property type="entry name" value="Glyco_trans_4_4"/>
    <property type="match status" value="1"/>
</dbReference>
<keyword evidence="5" id="KW-1185">Reference proteome</keyword>
<organism evidence="4 5">
    <name type="scientific">Rhodococcus koreensis</name>
    <dbReference type="NCBI Taxonomy" id="99653"/>
    <lineage>
        <taxon>Bacteria</taxon>
        <taxon>Bacillati</taxon>
        <taxon>Actinomycetota</taxon>
        <taxon>Actinomycetes</taxon>
        <taxon>Mycobacteriales</taxon>
        <taxon>Nocardiaceae</taxon>
        <taxon>Rhodococcus</taxon>
    </lineage>
</organism>
<name>A0A1H4QDB8_9NOCA</name>
<dbReference type="OrthoDB" id="477186at2"/>
<evidence type="ECO:0000259" key="3">
    <source>
        <dbReference type="Pfam" id="PF13579"/>
    </source>
</evidence>
<evidence type="ECO:0000256" key="1">
    <source>
        <dbReference type="ARBA" id="ARBA00022676"/>
    </source>
</evidence>
<dbReference type="Pfam" id="PF13692">
    <property type="entry name" value="Glyco_trans_1_4"/>
    <property type="match status" value="1"/>
</dbReference>
<dbReference type="PANTHER" id="PTHR45947:SF3">
    <property type="entry name" value="SULFOQUINOVOSYL TRANSFERASE SQD2"/>
    <property type="match status" value="1"/>
</dbReference>
<dbReference type="GO" id="GO:1903509">
    <property type="term" value="P:liposaccharide metabolic process"/>
    <property type="evidence" value="ECO:0007669"/>
    <property type="project" value="UniProtKB-ARBA"/>
</dbReference>
<proteinExistence type="predicted"/>
<keyword evidence="1" id="KW-0328">Glycosyltransferase</keyword>
<evidence type="ECO:0000313" key="5">
    <source>
        <dbReference type="Proteomes" id="UP000183561"/>
    </source>
</evidence>
<feature type="domain" description="Glycosyltransferase subfamily 4-like N-terminal" evidence="3">
    <location>
        <begin position="40"/>
        <end position="160"/>
    </location>
</feature>
<sequence length="354" mass="38735">MNRQRALWAATSTSTRGGVASFVRTMQATPLWELWNVRHVSTHRNGTVATKMVAFATGLGAFVTALVLDRPDVVHLHTSVAGSFIRKAILAWICRIFRVPVVMHVHGSDFHQFYSRSPRPVKALIRATLTGADAVVALGDCWVERLERIAPQARIVSVPNAVRPCRPVRQPSGSEQVHVLFLGCIGDRKGTFTLLDAWAKMVGDGGERARLTIAGDGEVQRARDRVDELSVGSTVTVLGWIDPARVPELLASSHVLALPSRNEGQPMAILEAMAHGLCVVASAVGGIPELIDDRCGVLVPVDDVDALAQALRHVVYDGDARTRIGAQALERIRAEFDVDVVWRRFDALYQEVRR</sequence>
<dbReference type="CDD" id="cd03801">
    <property type="entry name" value="GT4_PimA-like"/>
    <property type="match status" value="1"/>
</dbReference>
<evidence type="ECO:0000313" key="4">
    <source>
        <dbReference type="EMBL" id="SEC17520.1"/>
    </source>
</evidence>
<dbReference type="SUPFAM" id="SSF53756">
    <property type="entry name" value="UDP-Glycosyltransferase/glycogen phosphorylase"/>
    <property type="match status" value="1"/>
</dbReference>
<protein>
    <submittedName>
        <fullName evidence="4">Glycosyltransferase involved in cell wall bisynthesis</fullName>
    </submittedName>
</protein>
<dbReference type="GO" id="GO:1901137">
    <property type="term" value="P:carbohydrate derivative biosynthetic process"/>
    <property type="evidence" value="ECO:0007669"/>
    <property type="project" value="UniProtKB-ARBA"/>
</dbReference>
<dbReference type="Proteomes" id="UP000183561">
    <property type="component" value="Unassembled WGS sequence"/>
</dbReference>
<dbReference type="InterPro" id="IPR028098">
    <property type="entry name" value="Glyco_trans_4-like_N"/>
</dbReference>
<reference evidence="5" key="1">
    <citation type="submission" date="2016-10" db="EMBL/GenBank/DDBJ databases">
        <authorList>
            <person name="Varghese N."/>
            <person name="Submissions S."/>
        </authorList>
    </citation>
    <scope>NUCLEOTIDE SEQUENCE [LARGE SCALE GENOMIC DNA]</scope>
    <source>
        <strain evidence="5">DSM 44498</strain>
    </source>
</reference>
<dbReference type="PANTHER" id="PTHR45947">
    <property type="entry name" value="SULFOQUINOVOSYL TRANSFERASE SQD2"/>
    <property type="match status" value="1"/>
</dbReference>
<dbReference type="Gene3D" id="3.40.50.2000">
    <property type="entry name" value="Glycogen Phosphorylase B"/>
    <property type="match status" value="2"/>
</dbReference>